<evidence type="ECO:0000313" key="10">
    <source>
        <dbReference type="EMBL" id="PXF49020.1"/>
    </source>
</evidence>
<evidence type="ECO:0000313" key="11">
    <source>
        <dbReference type="Proteomes" id="UP000247409"/>
    </source>
</evidence>
<dbReference type="OrthoDB" id="10260889at2759"/>
<keyword evidence="5" id="KW-0444">Lipid biosynthesis</keyword>
<feature type="transmembrane region" description="Helical" evidence="9">
    <location>
        <begin position="358"/>
        <end position="376"/>
    </location>
</feature>
<sequence length="381" mass="41515">MSASRLACVECGRLSERTSFVTYAPLKLSPTTPSICAPRNTPVRRLRSLPTRAKLSATEKNLANRPDGSSNASDRHKTRAVVARFKVQRRIAVGVIMGAVVIAFVFSGRWVFALGMLATSLTGLYEYYRMVAAKGHLPAYKMGLCVTAATLLSSAFSPTLADVVFPVGGTMICIYLLFRRRKIATIADISTTFMGLFYAGYLPSYWIRLHEYNGALTQNVVAGVISFVWPHASGFQPTITVGSLIVFWTWLAGACADIGAFFVGRTYGRTRFSNISPKKTVEGAVAGFLCSASVSILGAYLLQWPLWWATGPVYGVTVGILGLCGDLFESCFKRDVGWKDSGSLFPGHGGMLDRADSYVLVAPLVYFFATLVLPFITRIVR</sequence>
<evidence type="ECO:0000256" key="1">
    <source>
        <dbReference type="ARBA" id="ARBA00001698"/>
    </source>
</evidence>
<keyword evidence="7" id="KW-0594">Phospholipid biosynthesis</keyword>
<dbReference type="Proteomes" id="UP000247409">
    <property type="component" value="Unassembled WGS sequence"/>
</dbReference>
<gene>
    <name evidence="10" type="ORF">BWQ96_01158</name>
</gene>
<feature type="transmembrane region" description="Helical" evidence="9">
    <location>
        <begin position="163"/>
        <end position="178"/>
    </location>
</feature>
<evidence type="ECO:0000256" key="8">
    <source>
        <dbReference type="ARBA" id="ARBA00023264"/>
    </source>
</evidence>
<evidence type="ECO:0000256" key="6">
    <source>
        <dbReference type="ARBA" id="ARBA00022695"/>
    </source>
</evidence>
<evidence type="ECO:0000256" key="7">
    <source>
        <dbReference type="ARBA" id="ARBA00023209"/>
    </source>
</evidence>
<evidence type="ECO:0000256" key="5">
    <source>
        <dbReference type="ARBA" id="ARBA00022516"/>
    </source>
</evidence>
<feature type="transmembrane region" description="Helical" evidence="9">
    <location>
        <begin position="284"/>
        <end position="302"/>
    </location>
</feature>
<name>A0A2V3J6L7_9FLOR</name>
<organism evidence="10 11">
    <name type="scientific">Gracilariopsis chorda</name>
    <dbReference type="NCBI Taxonomy" id="448386"/>
    <lineage>
        <taxon>Eukaryota</taxon>
        <taxon>Rhodophyta</taxon>
        <taxon>Florideophyceae</taxon>
        <taxon>Rhodymeniophycidae</taxon>
        <taxon>Gracilariales</taxon>
        <taxon>Gracilariaceae</taxon>
        <taxon>Gracilariopsis</taxon>
    </lineage>
</organism>
<dbReference type="EC" id="2.7.7.41" evidence="4"/>
<evidence type="ECO:0000256" key="2">
    <source>
        <dbReference type="ARBA" id="ARBA00005119"/>
    </source>
</evidence>
<keyword evidence="11" id="KW-1185">Reference proteome</keyword>
<evidence type="ECO:0000256" key="3">
    <source>
        <dbReference type="ARBA" id="ARBA00005189"/>
    </source>
</evidence>
<dbReference type="PANTHER" id="PTHR47101">
    <property type="entry name" value="PHOSPHATIDATE CYTIDYLYLTRANSFERASE 5, CHLOROPLASTIC"/>
    <property type="match status" value="1"/>
</dbReference>
<keyword evidence="8" id="KW-1208">Phospholipid metabolism</keyword>
<comment type="pathway">
    <text evidence="2">Phospholipid metabolism; CDP-diacylglycerol biosynthesis; CDP-diacylglycerol from sn-glycerol 3-phosphate: step 3/3.</text>
</comment>
<keyword evidence="9" id="KW-1133">Transmembrane helix</keyword>
<keyword evidence="10" id="KW-0808">Transferase</keyword>
<evidence type="ECO:0000256" key="4">
    <source>
        <dbReference type="ARBA" id="ARBA00012487"/>
    </source>
</evidence>
<dbReference type="GO" id="GO:0008654">
    <property type="term" value="P:phospholipid biosynthetic process"/>
    <property type="evidence" value="ECO:0007669"/>
    <property type="project" value="UniProtKB-KW"/>
</dbReference>
<evidence type="ECO:0000256" key="9">
    <source>
        <dbReference type="SAM" id="Phobius"/>
    </source>
</evidence>
<accession>A0A2V3J6L7</accession>
<comment type="catalytic activity">
    <reaction evidence="1">
        <text>a 1,2-diacyl-sn-glycero-3-phosphate + CTP + H(+) = a CDP-1,2-diacyl-sn-glycerol + diphosphate</text>
        <dbReference type="Rhea" id="RHEA:16229"/>
        <dbReference type="ChEBI" id="CHEBI:15378"/>
        <dbReference type="ChEBI" id="CHEBI:33019"/>
        <dbReference type="ChEBI" id="CHEBI:37563"/>
        <dbReference type="ChEBI" id="CHEBI:58332"/>
        <dbReference type="ChEBI" id="CHEBI:58608"/>
        <dbReference type="EC" id="2.7.7.41"/>
    </reaction>
</comment>
<keyword evidence="7" id="KW-0443">Lipid metabolism</keyword>
<protein>
    <recommendedName>
        <fullName evidence="4">phosphatidate cytidylyltransferase</fullName>
        <ecNumber evidence="4">2.7.7.41</ecNumber>
    </recommendedName>
</protein>
<dbReference type="STRING" id="448386.A0A2V3J6L7"/>
<dbReference type="AlphaFoldDB" id="A0A2V3J6L7"/>
<comment type="pathway">
    <text evidence="3">Lipid metabolism.</text>
</comment>
<feature type="transmembrane region" description="Helical" evidence="9">
    <location>
        <begin position="185"/>
        <end position="207"/>
    </location>
</feature>
<keyword evidence="9" id="KW-0472">Membrane</keyword>
<reference evidence="10 11" key="1">
    <citation type="journal article" date="2018" name="Mol. Biol. Evol.">
        <title>Analysis of the draft genome of the red seaweed Gracilariopsis chorda provides insights into genome size evolution in Rhodophyta.</title>
        <authorList>
            <person name="Lee J."/>
            <person name="Yang E.C."/>
            <person name="Graf L."/>
            <person name="Yang J.H."/>
            <person name="Qiu H."/>
            <person name="Zel Zion U."/>
            <person name="Chan C.X."/>
            <person name="Stephens T.G."/>
            <person name="Weber A.P.M."/>
            <person name="Boo G.H."/>
            <person name="Boo S.M."/>
            <person name="Kim K.M."/>
            <person name="Shin Y."/>
            <person name="Jung M."/>
            <person name="Lee S.J."/>
            <person name="Yim H.S."/>
            <person name="Lee J.H."/>
            <person name="Bhattacharya D."/>
            <person name="Yoon H.S."/>
        </authorList>
    </citation>
    <scope>NUCLEOTIDE SEQUENCE [LARGE SCALE GENOMIC DNA]</scope>
    <source>
        <strain evidence="10 11">SKKU-2015</strain>
        <tissue evidence="10">Whole body</tissue>
    </source>
</reference>
<dbReference type="PANTHER" id="PTHR47101:SF1">
    <property type="entry name" value="PHOSPHATIDATE CYTIDYLYLTRANSFERASE 4, CHLOROPLASTIC"/>
    <property type="match status" value="1"/>
</dbReference>
<keyword evidence="9" id="KW-0812">Transmembrane</keyword>
<keyword evidence="6 10" id="KW-0548">Nucleotidyltransferase</keyword>
<comment type="caution">
    <text evidence="10">The sequence shown here is derived from an EMBL/GenBank/DDBJ whole genome shotgun (WGS) entry which is preliminary data.</text>
</comment>
<proteinExistence type="predicted"/>
<dbReference type="EMBL" id="NBIV01000009">
    <property type="protein sequence ID" value="PXF49020.1"/>
    <property type="molecule type" value="Genomic_DNA"/>
</dbReference>
<feature type="transmembrane region" description="Helical" evidence="9">
    <location>
        <begin position="239"/>
        <end position="263"/>
    </location>
</feature>
<feature type="transmembrane region" description="Helical" evidence="9">
    <location>
        <begin position="87"/>
        <end position="104"/>
    </location>
</feature>
<dbReference type="GO" id="GO:0004605">
    <property type="term" value="F:phosphatidate cytidylyltransferase activity"/>
    <property type="evidence" value="ECO:0007669"/>
    <property type="project" value="UniProtKB-EC"/>
</dbReference>
<dbReference type="Pfam" id="PF01148">
    <property type="entry name" value="CTP_transf_1"/>
    <property type="match status" value="1"/>
</dbReference>